<proteinExistence type="predicted"/>
<dbReference type="EMBL" id="BAAAEN010000007">
    <property type="protein sequence ID" value="GAA0505970.1"/>
    <property type="molecule type" value="Genomic_DNA"/>
</dbReference>
<evidence type="ECO:0000313" key="2">
    <source>
        <dbReference type="Proteomes" id="UP001501706"/>
    </source>
</evidence>
<protein>
    <recommendedName>
        <fullName evidence="3">Transcriptional activator HlyU</fullName>
    </recommendedName>
</protein>
<evidence type="ECO:0008006" key="3">
    <source>
        <dbReference type="Google" id="ProtNLM"/>
    </source>
</evidence>
<sequence length="71" mass="8166">MEDWTLQARGWVNERNFEIDTSPGEDGYRFQVRVLGFPLMRDSEVFASAEQARAGAVAFLERQFQAPVELE</sequence>
<reference evidence="1 2" key="1">
    <citation type="journal article" date="2019" name="Int. J. Syst. Evol. Microbiol.">
        <title>The Global Catalogue of Microorganisms (GCM) 10K type strain sequencing project: providing services to taxonomists for standard genome sequencing and annotation.</title>
        <authorList>
            <consortium name="The Broad Institute Genomics Platform"/>
            <consortium name="The Broad Institute Genome Sequencing Center for Infectious Disease"/>
            <person name="Wu L."/>
            <person name="Ma J."/>
        </authorList>
    </citation>
    <scope>NUCLEOTIDE SEQUENCE [LARGE SCALE GENOMIC DNA]</scope>
    <source>
        <strain evidence="1 2">JCM 14330</strain>
    </source>
</reference>
<name>A0ABN1BW45_9BURK</name>
<keyword evidence="2" id="KW-1185">Reference proteome</keyword>
<organism evidence="1 2">
    <name type="scientific">Pigmentiphaga daeguensis</name>
    <dbReference type="NCBI Taxonomy" id="414049"/>
    <lineage>
        <taxon>Bacteria</taxon>
        <taxon>Pseudomonadati</taxon>
        <taxon>Pseudomonadota</taxon>
        <taxon>Betaproteobacteria</taxon>
        <taxon>Burkholderiales</taxon>
        <taxon>Alcaligenaceae</taxon>
        <taxon>Pigmentiphaga</taxon>
    </lineage>
</organism>
<comment type="caution">
    <text evidence="1">The sequence shown here is derived from an EMBL/GenBank/DDBJ whole genome shotgun (WGS) entry which is preliminary data.</text>
</comment>
<dbReference type="Proteomes" id="UP001501706">
    <property type="component" value="Unassembled WGS sequence"/>
</dbReference>
<accession>A0ABN1BW45</accession>
<dbReference type="RefSeq" id="WP_140416900.1">
    <property type="nucleotide sequence ID" value="NZ_BAAAEN010000007.1"/>
</dbReference>
<evidence type="ECO:0000313" key="1">
    <source>
        <dbReference type="EMBL" id="GAA0505970.1"/>
    </source>
</evidence>
<gene>
    <name evidence="1" type="ORF">GCM10009097_23830</name>
</gene>